<feature type="domain" description="Sulfatase N-terminal" evidence="8">
    <location>
        <begin position="18"/>
        <end position="326"/>
    </location>
</feature>
<dbReference type="CDD" id="cd16144">
    <property type="entry name" value="ARS_like"/>
    <property type="match status" value="1"/>
</dbReference>
<comment type="similarity">
    <text evidence="2">Belongs to the sulfatase family.</text>
</comment>
<dbReference type="PANTHER" id="PTHR42693">
    <property type="entry name" value="ARYLSULFATASE FAMILY MEMBER"/>
    <property type="match status" value="1"/>
</dbReference>
<organism evidence="9 10">
    <name type="scientific">Sphingobacterium chuzhouense</name>
    <dbReference type="NCBI Taxonomy" id="1742264"/>
    <lineage>
        <taxon>Bacteria</taxon>
        <taxon>Pseudomonadati</taxon>
        <taxon>Bacteroidota</taxon>
        <taxon>Sphingobacteriia</taxon>
        <taxon>Sphingobacteriales</taxon>
        <taxon>Sphingobacteriaceae</taxon>
        <taxon>Sphingobacterium</taxon>
    </lineage>
</organism>
<keyword evidence="4" id="KW-0732">Signal</keyword>
<feature type="region of interest" description="Disordered" evidence="7">
    <location>
        <begin position="445"/>
        <end position="469"/>
    </location>
</feature>
<name>A0ABR7XRN5_9SPHI</name>
<evidence type="ECO:0000256" key="6">
    <source>
        <dbReference type="ARBA" id="ARBA00022837"/>
    </source>
</evidence>
<evidence type="ECO:0000256" key="3">
    <source>
        <dbReference type="ARBA" id="ARBA00022723"/>
    </source>
</evidence>
<evidence type="ECO:0000256" key="2">
    <source>
        <dbReference type="ARBA" id="ARBA00008779"/>
    </source>
</evidence>
<dbReference type="PROSITE" id="PS00149">
    <property type="entry name" value="SULFATASE_2"/>
    <property type="match status" value="1"/>
</dbReference>
<dbReference type="InterPro" id="IPR000917">
    <property type="entry name" value="Sulfatase_N"/>
</dbReference>
<dbReference type="InterPro" id="IPR017850">
    <property type="entry name" value="Alkaline_phosphatase_core_sf"/>
</dbReference>
<dbReference type="InterPro" id="IPR050738">
    <property type="entry name" value="Sulfatase"/>
</dbReference>
<dbReference type="Gene3D" id="3.30.1120.10">
    <property type="match status" value="1"/>
</dbReference>
<dbReference type="PANTHER" id="PTHR42693:SF42">
    <property type="entry name" value="ARYLSULFATASE G"/>
    <property type="match status" value="1"/>
</dbReference>
<evidence type="ECO:0000256" key="4">
    <source>
        <dbReference type="ARBA" id="ARBA00022729"/>
    </source>
</evidence>
<accession>A0ABR7XRN5</accession>
<reference evidence="9 10" key="1">
    <citation type="submission" date="2020-08" db="EMBL/GenBank/DDBJ databases">
        <title>Sphingobacterium sp. DN00404 isolated from aquaculture water.</title>
        <authorList>
            <person name="Zhang M."/>
        </authorList>
    </citation>
    <scope>NUCLEOTIDE SEQUENCE [LARGE SCALE GENOMIC DNA]</scope>
    <source>
        <strain evidence="9 10">KCTC 42746</strain>
    </source>
</reference>
<comment type="caution">
    <text evidence="9">The sequence shown here is derived from an EMBL/GenBank/DDBJ whole genome shotgun (WGS) entry which is preliminary data.</text>
</comment>
<gene>
    <name evidence="9" type="ORF">H8B21_05095</name>
</gene>
<keyword evidence="5" id="KW-0378">Hydrolase</keyword>
<dbReference type="Proteomes" id="UP000651112">
    <property type="component" value="Unassembled WGS sequence"/>
</dbReference>
<evidence type="ECO:0000259" key="8">
    <source>
        <dbReference type="Pfam" id="PF00884"/>
    </source>
</evidence>
<evidence type="ECO:0000313" key="10">
    <source>
        <dbReference type="Proteomes" id="UP000651112"/>
    </source>
</evidence>
<proteinExistence type="inferred from homology"/>
<evidence type="ECO:0000256" key="5">
    <source>
        <dbReference type="ARBA" id="ARBA00022801"/>
    </source>
</evidence>
<dbReference type="RefSeq" id="WP_190312964.1">
    <property type="nucleotide sequence ID" value="NZ_JBHULO010000002.1"/>
</dbReference>
<evidence type="ECO:0000256" key="1">
    <source>
        <dbReference type="ARBA" id="ARBA00001913"/>
    </source>
</evidence>
<keyword evidence="3" id="KW-0479">Metal-binding</keyword>
<dbReference type="InterPro" id="IPR024607">
    <property type="entry name" value="Sulfatase_CS"/>
</dbReference>
<dbReference type="Pfam" id="PF00884">
    <property type="entry name" value="Sulfatase"/>
    <property type="match status" value="1"/>
</dbReference>
<keyword evidence="6" id="KW-0106">Calcium</keyword>
<comment type="cofactor">
    <cofactor evidence="1">
        <name>Ca(2+)</name>
        <dbReference type="ChEBI" id="CHEBI:29108"/>
    </cofactor>
</comment>
<sequence>MTFNQIIVGFSNAQEKCPNVILILVDDLGYKDAGFMGGVHYDTPYLDEMAKKSHVYYQAYAAASNCAPSRASLLTGLHTPRHGIYTVGSSARGHAADRKIIPVENKQNLDNHFLTLPELLKEEGYATASIGKWHIGQDPRSQGFDYNFGGNHKGHNQHFSPYQNNAIPDRSDGEYLTDRLTDEALRYLDNRPSDQPFFLYWSFFAVHTPIQAPGSLVEKYNNKEGTGRKAYGTYAAMIASLDENIGRLVRYLDREKIADNTLIIFCSDNGGISAISPQTPLRGGKGTYFEGGIRIPFMVYWPEKIAAYSDSASVISHLDVFPTIKEMIGNKRTNTLDGVSLWSNLVHKQPVGSSLFWHFPVYLEAYDPVFDQAVDPRFRTRPGSVIREGKWKLHYYYENQDVLLFDLERDVAEQHNLSAQYPQKADELKGKLSDWLSQMKAPIPKEHNPEYIKPRDEESKEMKVTTKIK</sequence>
<keyword evidence="10" id="KW-1185">Reference proteome</keyword>
<dbReference type="SUPFAM" id="SSF53649">
    <property type="entry name" value="Alkaline phosphatase-like"/>
    <property type="match status" value="1"/>
</dbReference>
<evidence type="ECO:0000313" key="9">
    <source>
        <dbReference type="EMBL" id="MBD1420947.1"/>
    </source>
</evidence>
<evidence type="ECO:0000256" key="7">
    <source>
        <dbReference type="SAM" id="MobiDB-lite"/>
    </source>
</evidence>
<dbReference type="EMBL" id="JACNYL010000001">
    <property type="protein sequence ID" value="MBD1420947.1"/>
    <property type="molecule type" value="Genomic_DNA"/>
</dbReference>
<protein>
    <submittedName>
        <fullName evidence="9">Sulfatase</fullName>
    </submittedName>
</protein>
<dbReference type="Gene3D" id="3.40.720.10">
    <property type="entry name" value="Alkaline Phosphatase, subunit A"/>
    <property type="match status" value="1"/>
</dbReference>